<dbReference type="Pfam" id="PF13639">
    <property type="entry name" value="zf-RING_2"/>
    <property type="match status" value="1"/>
</dbReference>
<dbReference type="SUPFAM" id="SSF57850">
    <property type="entry name" value="RING/U-box"/>
    <property type="match status" value="1"/>
</dbReference>
<feature type="region of interest" description="Disordered" evidence="2">
    <location>
        <begin position="70"/>
        <end position="106"/>
    </location>
</feature>
<dbReference type="GO" id="GO:0008270">
    <property type="term" value="F:zinc ion binding"/>
    <property type="evidence" value="ECO:0007669"/>
    <property type="project" value="UniProtKB-KW"/>
</dbReference>
<dbReference type="FunCoup" id="A0A2G5ECG1">
    <property type="interactions" value="439"/>
</dbReference>
<dbReference type="InParanoid" id="A0A2G5ECG1"/>
<dbReference type="GO" id="GO:0031624">
    <property type="term" value="F:ubiquitin conjugating enzyme binding"/>
    <property type="evidence" value="ECO:0007669"/>
    <property type="project" value="TreeGrafter"/>
</dbReference>
<dbReference type="InterPro" id="IPR001841">
    <property type="entry name" value="Znf_RING"/>
</dbReference>
<accession>A0A2G5ECG1</accession>
<dbReference type="InterPro" id="IPR013083">
    <property type="entry name" value="Znf_RING/FYVE/PHD"/>
</dbReference>
<proteinExistence type="predicted"/>
<evidence type="ECO:0000256" key="1">
    <source>
        <dbReference type="PROSITE-ProRule" id="PRU00175"/>
    </source>
</evidence>
<dbReference type="PANTHER" id="PTHR46400:SF5">
    <property type="entry name" value="RING-TYPE DOMAIN-CONTAINING PROTEIN"/>
    <property type="match status" value="1"/>
</dbReference>
<dbReference type="PROSITE" id="PS50089">
    <property type="entry name" value="ZF_RING_2"/>
    <property type="match status" value="1"/>
</dbReference>
<dbReference type="EMBL" id="KZ305026">
    <property type="protein sequence ID" value="PIA53449.1"/>
    <property type="molecule type" value="Genomic_DNA"/>
</dbReference>
<evidence type="ECO:0000313" key="5">
    <source>
        <dbReference type="Proteomes" id="UP000230069"/>
    </source>
</evidence>
<dbReference type="PANTHER" id="PTHR46400">
    <property type="entry name" value="RING/U-BOX SUPERFAMILY PROTEIN"/>
    <property type="match status" value="1"/>
</dbReference>
<dbReference type="Gene3D" id="3.30.40.10">
    <property type="entry name" value="Zinc/RING finger domain, C3HC4 (zinc finger)"/>
    <property type="match status" value="1"/>
</dbReference>
<evidence type="ECO:0000256" key="2">
    <source>
        <dbReference type="SAM" id="MobiDB-lite"/>
    </source>
</evidence>
<gene>
    <name evidence="4" type="ORF">AQUCO_00900200v1</name>
</gene>
<organism evidence="4 5">
    <name type="scientific">Aquilegia coerulea</name>
    <name type="common">Rocky mountain columbine</name>
    <dbReference type="NCBI Taxonomy" id="218851"/>
    <lineage>
        <taxon>Eukaryota</taxon>
        <taxon>Viridiplantae</taxon>
        <taxon>Streptophyta</taxon>
        <taxon>Embryophyta</taxon>
        <taxon>Tracheophyta</taxon>
        <taxon>Spermatophyta</taxon>
        <taxon>Magnoliopsida</taxon>
        <taxon>Ranunculales</taxon>
        <taxon>Ranunculaceae</taxon>
        <taxon>Thalictroideae</taxon>
        <taxon>Aquilegia</taxon>
    </lineage>
</organism>
<evidence type="ECO:0000313" key="4">
    <source>
        <dbReference type="EMBL" id="PIA53449.1"/>
    </source>
</evidence>
<evidence type="ECO:0000259" key="3">
    <source>
        <dbReference type="PROSITE" id="PS50089"/>
    </source>
</evidence>
<dbReference type="GO" id="GO:0004842">
    <property type="term" value="F:ubiquitin-protein transferase activity"/>
    <property type="evidence" value="ECO:0007669"/>
    <property type="project" value="InterPro"/>
</dbReference>
<dbReference type="GO" id="GO:0046621">
    <property type="term" value="P:negative regulation of organ growth"/>
    <property type="evidence" value="ECO:0007669"/>
    <property type="project" value="InterPro"/>
</dbReference>
<name>A0A2G5ECG1_AQUCA</name>
<reference evidence="4 5" key="1">
    <citation type="submission" date="2017-09" db="EMBL/GenBank/DDBJ databases">
        <title>WGS assembly of Aquilegia coerulea Goldsmith.</title>
        <authorList>
            <person name="Hodges S."/>
            <person name="Kramer E."/>
            <person name="Nordborg M."/>
            <person name="Tomkins J."/>
            <person name="Borevitz J."/>
            <person name="Derieg N."/>
            <person name="Yan J."/>
            <person name="Mihaltcheva S."/>
            <person name="Hayes R.D."/>
            <person name="Rokhsar D."/>
        </authorList>
    </citation>
    <scope>NUCLEOTIDE SEQUENCE [LARGE SCALE GENOMIC DNA]</scope>
    <source>
        <strain evidence="5">cv. Goldsmith</strain>
    </source>
</reference>
<dbReference type="Proteomes" id="UP000230069">
    <property type="component" value="Unassembled WGS sequence"/>
</dbReference>
<protein>
    <recommendedName>
        <fullName evidence="3">RING-type domain-containing protein</fullName>
    </recommendedName>
</protein>
<dbReference type="GO" id="GO:0016567">
    <property type="term" value="P:protein ubiquitination"/>
    <property type="evidence" value="ECO:0007669"/>
    <property type="project" value="InterPro"/>
</dbReference>
<keyword evidence="5" id="KW-1185">Reference proteome</keyword>
<keyword evidence="1" id="KW-0863">Zinc-finger</keyword>
<dbReference type="STRING" id="218851.A0A2G5ECG1"/>
<dbReference type="FunFam" id="3.30.40.10:FF:000226">
    <property type="entry name" value="E3 ubiquitin ligase BIG BROTHER"/>
    <property type="match status" value="1"/>
</dbReference>
<sequence>MNRQVEYHYNNTGFPLESYIYLFEGPPYNYAELYAQQESTYRSMHTGSNKFEPSSSGNTSYFGYVHAHEEDDHAPESVEEPEPSVMHGRANSNPTAPGSPEECIRSHSDASSSQVFWQDNIDVDNMTYEELLDLGEAVGTQSRGLSQELISSLPVSKYKSGGFFSRKKSHGDQCVICQMEYKRRERQITLPCKHVYHAKCATRWLSINKACPVCYAEVFGKDTMH</sequence>
<dbReference type="InterPro" id="IPR033276">
    <property type="entry name" value="BB"/>
</dbReference>
<dbReference type="OrthoDB" id="9984778at2759"/>
<keyword evidence="1" id="KW-0862">Zinc</keyword>
<keyword evidence="1" id="KW-0479">Metal-binding</keyword>
<dbReference type="SMART" id="SM00184">
    <property type="entry name" value="RING"/>
    <property type="match status" value="1"/>
</dbReference>
<feature type="domain" description="RING-type" evidence="3">
    <location>
        <begin position="174"/>
        <end position="214"/>
    </location>
</feature>
<dbReference type="AlphaFoldDB" id="A0A2G5ECG1"/>